<evidence type="ECO:0000256" key="1">
    <source>
        <dbReference type="SAM" id="MobiDB-lite"/>
    </source>
</evidence>
<evidence type="ECO:0000313" key="3">
    <source>
        <dbReference type="Proteomes" id="UP001234178"/>
    </source>
</evidence>
<reference evidence="2 3" key="1">
    <citation type="journal article" date="2023" name="Nucleic Acids Res.">
        <title>The hologenome of Daphnia magna reveals possible DNA methylation and microbiome-mediated evolution of the host genome.</title>
        <authorList>
            <person name="Chaturvedi A."/>
            <person name="Li X."/>
            <person name="Dhandapani V."/>
            <person name="Marshall H."/>
            <person name="Kissane S."/>
            <person name="Cuenca-Cambronero M."/>
            <person name="Asole G."/>
            <person name="Calvet F."/>
            <person name="Ruiz-Romero M."/>
            <person name="Marangio P."/>
            <person name="Guigo R."/>
            <person name="Rago D."/>
            <person name="Mirbahai L."/>
            <person name="Eastwood N."/>
            <person name="Colbourne J.K."/>
            <person name="Zhou J."/>
            <person name="Mallon E."/>
            <person name="Orsini L."/>
        </authorList>
    </citation>
    <scope>NUCLEOTIDE SEQUENCE [LARGE SCALE GENOMIC DNA]</scope>
    <source>
        <strain evidence="2">LRV0_1</strain>
    </source>
</reference>
<feature type="region of interest" description="Disordered" evidence="1">
    <location>
        <begin position="65"/>
        <end position="84"/>
    </location>
</feature>
<evidence type="ECO:0008006" key="4">
    <source>
        <dbReference type="Google" id="ProtNLM"/>
    </source>
</evidence>
<protein>
    <recommendedName>
        <fullName evidence="4">CCHC-type domain-containing protein</fullName>
    </recommendedName>
</protein>
<dbReference type="Proteomes" id="UP001234178">
    <property type="component" value="Unassembled WGS sequence"/>
</dbReference>
<organism evidence="2 3">
    <name type="scientific">Daphnia magna</name>
    <dbReference type="NCBI Taxonomy" id="35525"/>
    <lineage>
        <taxon>Eukaryota</taxon>
        <taxon>Metazoa</taxon>
        <taxon>Ecdysozoa</taxon>
        <taxon>Arthropoda</taxon>
        <taxon>Crustacea</taxon>
        <taxon>Branchiopoda</taxon>
        <taxon>Diplostraca</taxon>
        <taxon>Cladocera</taxon>
        <taxon>Anomopoda</taxon>
        <taxon>Daphniidae</taxon>
        <taxon>Daphnia</taxon>
    </lineage>
</organism>
<proteinExistence type="predicted"/>
<feature type="region of interest" description="Disordered" evidence="1">
    <location>
        <begin position="209"/>
        <end position="235"/>
    </location>
</feature>
<sequence length="235" mass="27450">MAAEEQITILTEILRRQQVLQQQMNEQNRLREQNKNLALPTYSAKIEEDVLDYIEDINREAVAGGWDDNRKEPYEESQQSGAGNTTLKYRQTGMAGRPLFAPLFGTGFIFNNFMSFFYKILPIQSWPSYKVSYKDTNITSLEIRLDEQSYEICACSLELIELKIRLNKNSRVVNYTTSNQQYRRPENMLNRERRCFKCNNLGHMRNDYPLNDNLRSGNEQDGPVDQARVVASLRR</sequence>
<gene>
    <name evidence="2" type="ORF">OUZ56_003328</name>
</gene>
<keyword evidence="3" id="KW-1185">Reference proteome</keyword>
<name>A0ABR0A8E9_9CRUS</name>
<evidence type="ECO:0000313" key="2">
    <source>
        <dbReference type="EMBL" id="KAK4021411.1"/>
    </source>
</evidence>
<accession>A0ABR0A8E9</accession>
<dbReference type="EMBL" id="JAOYFB010000036">
    <property type="protein sequence ID" value="KAK4021411.1"/>
    <property type="molecule type" value="Genomic_DNA"/>
</dbReference>
<comment type="caution">
    <text evidence="2">The sequence shown here is derived from an EMBL/GenBank/DDBJ whole genome shotgun (WGS) entry which is preliminary data.</text>
</comment>